<evidence type="ECO:0000313" key="2">
    <source>
        <dbReference type="Proteomes" id="UP000050833"/>
    </source>
</evidence>
<sequence length="65" mass="7516">MGGKLEVQSEPGKGSDFCFEISLPYPDEEECEEYTAQKKEESTEISKLKGVHITMKWRKIYVDSR</sequence>
<dbReference type="AlphaFoldDB" id="A0AAW3JSZ3"/>
<gene>
    <name evidence="1" type="ORF">APZ18_00095</name>
</gene>
<evidence type="ECO:0000313" key="1">
    <source>
        <dbReference type="EMBL" id="KQC85654.1"/>
    </source>
</evidence>
<proteinExistence type="predicted"/>
<name>A0AAW3JSZ3_9FIRM</name>
<keyword evidence="2" id="KW-1185">Reference proteome</keyword>
<dbReference type="RefSeq" id="WP_055940401.1">
    <property type="nucleotide sequence ID" value="NZ_DBGDCA010000085.1"/>
</dbReference>
<protein>
    <submittedName>
        <fullName evidence="1">Uncharacterized protein</fullName>
    </submittedName>
</protein>
<dbReference type="EMBL" id="LLKB01000001">
    <property type="protein sequence ID" value="KQC85654.1"/>
    <property type="molecule type" value="Genomic_DNA"/>
</dbReference>
<reference evidence="1 2" key="1">
    <citation type="submission" date="2015-10" db="EMBL/GenBank/DDBJ databases">
        <title>Butyribacter intestini gen. nov., sp. nov., a butyric acid-producing bacterium of the family Lachnospiraceae isolated from the human faeces.</title>
        <authorList>
            <person name="Zou Y."/>
            <person name="Xue W."/>
            <person name="Luo G."/>
            <person name="Lv M."/>
        </authorList>
    </citation>
    <scope>NUCLEOTIDE SEQUENCE [LARGE SCALE GENOMIC DNA]</scope>
    <source>
        <strain evidence="1 2">TF01-11</strain>
    </source>
</reference>
<dbReference type="Proteomes" id="UP000050833">
    <property type="component" value="Unassembled WGS sequence"/>
</dbReference>
<organism evidence="1 2">
    <name type="scientific">Butyribacter intestini</name>
    <dbReference type="NCBI Taxonomy" id="1703332"/>
    <lineage>
        <taxon>Bacteria</taxon>
        <taxon>Bacillati</taxon>
        <taxon>Bacillota</taxon>
        <taxon>Clostridia</taxon>
        <taxon>Lachnospirales</taxon>
        <taxon>Lachnospiraceae</taxon>
        <taxon>Butyribacter</taxon>
    </lineage>
</organism>
<accession>A0AAW3JSZ3</accession>
<comment type="caution">
    <text evidence="1">The sequence shown here is derived from an EMBL/GenBank/DDBJ whole genome shotgun (WGS) entry which is preliminary data.</text>
</comment>